<dbReference type="Proteomes" id="UP000321425">
    <property type="component" value="Unassembled WGS sequence"/>
</dbReference>
<feature type="domain" description="Thioredoxin" evidence="8">
    <location>
        <begin position="1"/>
        <end position="159"/>
    </location>
</feature>
<name>A0A1H7TWL8_9LACT</name>
<feature type="active site" evidence="6">
    <location>
        <position position="36"/>
    </location>
</feature>
<keyword evidence="3 7" id="KW-0575">Peroxidase</keyword>
<dbReference type="PANTHER" id="PTHR11592:SF78">
    <property type="entry name" value="GLUTATHIONE PEROXIDASE"/>
    <property type="match status" value="1"/>
</dbReference>
<evidence type="ECO:0000256" key="4">
    <source>
        <dbReference type="ARBA" id="ARBA00023002"/>
    </source>
</evidence>
<dbReference type="PROSITE" id="PS51355">
    <property type="entry name" value="GLUTATHIONE_PEROXID_3"/>
    <property type="match status" value="1"/>
</dbReference>
<dbReference type="PROSITE" id="PS00763">
    <property type="entry name" value="GLUTATHIONE_PEROXID_2"/>
    <property type="match status" value="1"/>
</dbReference>
<dbReference type="AlphaFoldDB" id="A0A1H7TWL8"/>
<keyword evidence="12" id="KW-1185">Reference proteome</keyword>
<evidence type="ECO:0000256" key="5">
    <source>
        <dbReference type="ARBA" id="ARBA00069346"/>
    </source>
</evidence>
<dbReference type="InterPro" id="IPR029759">
    <property type="entry name" value="GPX_AS"/>
</dbReference>
<gene>
    <name evidence="9" type="primary">bsaA</name>
    <name evidence="9" type="ORF">APU01nite_06280</name>
    <name evidence="10" type="ORF">SAMN04488100_11445</name>
</gene>
<sequence length="161" mass="18602">MTTPYDYVVKTPSGEDFDLKQYEGQPLLIVNTASHCGFAPQFEGLQQLYDKYKDDGLVVLGFPCGQFKEQEFDDINKTMEFCQVNYNVSFPMFAKIDVNGENTHPLYKHLKDQQKGLFSDKIKWNFTKFLVDENGQVVQRYAPAKKPEDIEQDIQKVLGKQ</sequence>
<dbReference type="CDD" id="cd00340">
    <property type="entry name" value="GSH_Peroxidase"/>
    <property type="match status" value="1"/>
</dbReference>
<dbReference type="InterPro" id="IPR029760">
    <property type="entry name" value="GPX_CS"/>
</dbReference>
<evidence type="ECO:0000256" key="3">
    <source>
        <dbReference type="ARBA" id="ARBA00022559"/>
    </source>
</evidence>
<reference evidence="9 12" key="2">
    <citation type="submission" date="2019-07" db="EMBL/GenBank/DDBJ databases">
        <title>Whole genome shotgun sequence of Alkalibacterium putridalgicola NBRC 103243.</title>
        <authorList>
            <person name="Hosoyama A."/>
            <person name="Uohara A."/>
            <person name="Ohji S."/>
            <person name="Ichikawa N."/>
        </authorList>
    </citation>
    <scope>NUCLEOTIDE SEQUENCE [LARGE SCALE GENOMIC DNA]</scope>
    <source>
        <strain evidence="9 12">NBRC 103243</strain>
    </source>
</reference>
<evidence type="ECO:0000259" key="8">
    <source>
        <dbReference type="PROSITE" id="PS51352"/>
    </source>
</evidence>
<dbReference type="InterPro" id="IPR036249">
    <property type="entry name" value="Thioredoxin-like_sf"/>
</dbReference>
<dbReference type="FunFam" id="3.40.30.10:FF:000010">
    <property type="entry name" value="Glutathione peroxidase"/>
    <property type="match status" value="1"/>
</dbReference>
<dbReference type="OrthoDB" id="9789406at2"/>
<evidence type="ECO:0000313" key="9">
    <source>
        <dbReference type="EMBL" id="GEK88589.1"/>
    </source>
</evidence>
<dbReference type="PANTHER" id="PTHR11592">
    <property type="entry name" value="GLUTATHIONE PEROXIDASE"/>
    <property type="match status" value="1"/>
</dbReference>
<dbReference type="GO" id="GO:0004602">
    <property type="term" value="F:glutathione peroxidase activity"/>
    <property type="evidence" value="ECO:0007669"/>
    <property type="project" value="UniProtKB-EC"/>
</dbReference>
<dbReference type="Gene3D" id="3.40.30.10">
    <property type="entry name" value="Glutaredoxin"/>
    <property type="match status" value="1"/>
</dbReference>
<evidence type="ECO:0000313" key="12">
    <source>
        <dbReference type="Proteomes" id="UP000321425"/>
    </source>
</evidence>
<dbReference type="SUPFAM" id="SSF52833">
    <property type="entry name" value="Thioredoxin-like"/>
    <property type="match status" value="1"/>
</dbReference>
<dbReference type="PROSITE" id="PS51352">
    <property type="entry name" value="THIOREDOXIN_2"/>
    <property type="match status" value="1"/>
</dbReference>
<evidence type="ECO:0000256" key="1">
    <source>
        <dbReference type="ARBA" id="ARBA00000217"/>
    </source>
</evidence>
<evidence type="ECO:0000313" key="10">
    <source>
        <dbReference type="EMBL" id="SEL88924.1"/>
    </source>
</evidence>
<reference evidence="10 11" key="1">
    <citation type="submission" date="2016-10" db="EMBL/GenBank/DDBJ databases">
        <authorList>
            <person name="de Groot N.N."/>
        </authorList>
    </citation>
    <scope>NUCLEOTIDE SEQUENCE [LARGE SCALE GENOMIC DNA]</scope>
    <source>
        <strain evidence="10 11">DSM 19182</strain>
    </source>
</reference>
<dbReference type="PIRSF" id="PIRSF000303">
    <property type="entry name" value="Glutathion_perox"/>
    <property type="match status" value="1"/>
</dbReference>
<organism evidence="10 11">
    <name type="scientific">Alkalibacterium putridalgicola</name>
    <dbReference type="NCBI Taxonomy" id="426703"/>
    <lineage>
        <taxon>Bacteria</taxon>
        <taxon>Bacillati</taxon>
        <taxon>Bacillota</taxon>
        <taxon>Bacilli</taxon>
        <taxon>Lactobacillales</taxon>
        <taxon>Carnobacteriaceae</taxon>
        <taxon>Alkalibacterium</taxon>
    </lineage>
</organism>
<dbReference type="EMBL" id="BJUX01000004">
    <property type="protein sequence ID" value="GEK88589.1"/>
    <property type="molecule type" value="Genomic_DNA"/>
</dbReference>
<protein>
    <recommendedName>
        <fullName evidence="5 7">Glutathione peroxidase</fullName>
    </recommendedName>
</protein>
<dbReference type="InterPro" id="IPR013766">
    <property type="entry name" value="Thioredoxin_domain"/>
</dbReference>
<evidence type="ECO:0000256" key="7">
    <source>
        <dbReference type="RuleBase" id="RU000499"/>
    </source>
</evidence>
<proteinExistence type="inferred from homology"/>
<dbReference type="RefSeq" id="WP_091488126.1">
    <property type="nucleotide sequence ID" value="NZ_BJUX01000004.1"/>
</dbReference>
<keyword evidence="4 7" id="KW-0560">Oxidoreductase</keyword>
<dbReference type="Pfam" id="PF00255">
    <property type="entry name" value="GSHPx"/>
    <property type="match status" value="1"/>
</dbReference>
<dbReference type="GO" id="GO:0034599">
    <property type="term" value="P:cellular response to oxidative stress"/>
    <property type="evidence" value="ECO:0007669"/>
    <property type="project" value="TreeGrafter"/>
</dbReference>
<evidence type="ECO:0000256" key="6">
    <source>
        <dbReference type="PIRSR" id="PIRSR000303-1"/>
    </source>
</evidence>
<evidence type="ECO:0000313" key="11">
    <source>
        <dbReference type="Proteomes" id="UP000198548"/>
    </source>
</evidence>
<dbReference type="InterPro" id="IPR000889">
    <property type="entry name" value="Glutathione_peroxidase"/>
</dbReference>
<accession>A0A1H7TWL8</accession>
<dbReference type="EMBL" id="FOBL01000014">
    <property type="protein sequence ID" value="SEL88924.1"/>
    <property type="molecule type" value="Genomic_DNA"/>
</dbReference>
<dbReference type="STRING" id="426703.SAMN04488100_11445"/>
<evidence type="ECO:0000256" key="2">
    <source>
        <dbReference type="ARBA" id="ARBA00006926"/>
    </source>
</evidence>
<dbReference type="PRINTS" id="PR01011">
    <property type="entry name" value="GLUTPROXDASE"/>
</dbReference>
<dbReference type="PROSITE" id="PS00460">
    <property type="entry name" value="GLUTATHIONE_PEROXID_1"/>
    <property type="match status" value="1"/>
</dbReference>
<comment type="similarity">
    <text evidence="2 7">Belongs to the glutathione peroxidase family.</text>
</comment>
<dbReference type="Proteomes" id="UP000198548">
    <property type="component" value="Unassembled WGS sequence"/>
</dbReference>
<comment type="catalytic activity">
    <reaction evidence="1">
        <text>2 glutathione + H2O2 = glutathione disulfide + 2 H2O</text>
        <dbReference type="Rhea" id="RHEA:16833"/>
        <dbReference type="ChEBI" id="CHEBI:15377"/>
        <dbReference type="ChEBI" id="CHEBI:16240"/>
        <dbReference type="ChEBI" id="CHEBI:57925"/>
        <dbReference type="ChEBI" id="CHEBI:58297"/>
        <dbReference type="EC" id="1.11.1.9"/>
    </reaction>
</comment>